<gene>
    <name evidence="1" type="ORF">A1QO_04195</name>
</gene>
<dbReference type="EMBL" id="AJYQ02000020">
    <property type="protein sequence ID" value="OEE37313.1"/>
    <property type="molecule type" value="Genomic_DNA"/>
</dbReference>
<dbReference type="RefSeq" id="WP_017041793.1">
    <property type="nucleotide sequence ID" value="NZ_AJYQ02000020.1"/>
</dbReference>
<dbReference type="STRING" id="1187848.A1QO_04195"/>
<evidence type="ECO:0000313" key="1">
    <source>
        <dbReference type="EMBL" id="OEE37313.1"/>
    </source>
</evidence>
<proteinExistence type="predicted"/>
<sequence length="163" mass="18220">MKQSELILNQLKEHHFDALCLLSTLVSALDLEKKQNSCLTIDPLEVGLTSESIDLMINAIELNQSPSRNQTHNLEIMTDLFKGLLSRDVEFKSVNTLDDLQSKHFNPQQPSNFVVNWSIDSEADSAQEAAEEAFIAMRAPDSIATVFSVKDSRGRIIEIDMGN</sequence>
<protein>
    <submittedName>
        <fullName evidence="1">Uncharacterized protein</fullName>
    </submittedName>
</protein>
<dbReference type="AlphaFoldDB" id="A0A1E5BIT3"/>
<dbReference type="Proteomes" id="UP000094741">
    <property type="component" value="Unassembled WGS sequence"/>
</dbReference>
<reference evidence="1 2" key="1">
    <citation type="journal article" date="2012" name="Science">
        <title>Ecological populations of bacteria act as socially cohesive units of antibiotic production and resistance.</title>
        <authorList>
            <person name="Cordero O.X."/>
            <person name="Wildschutte H."/>
            <person name="Kirkup B."/>
            <person name="Proehl S."/>
            <person name="Ngo L."/>
            <person name="Hussain F."/>
            <person name="Le Roux F."/>
            <person name="Mincer T."/>
            <person name="Polz M.F."/>
        </authorList>
    </citation>
    <scope>NUCLEOTIDE SEQUENCE [LARGE SCALE GENOMIC DNA]</scope>
    <source>
        <strain evidence="1 2">ZF-129</strain>
    </source>
</reference>
<organism evidence="1 2">
    <name type="scientific">Vibrio genomosp. F10 str. ZF-129</name>
    <dbReference type="NCBI Taxonomy" id="1187848"/>
    <lineage>
        <taxon>Bacteria</taxon>
        <taxon>Pseudomonadati</taxon>
        <taxon>Pseudomonadota</taxon>
        <taxon>Gammaproteobacteria</taxon>
        <taxon>Vibrionales</taxon>
        <taxon>Vibrionaceae</taxon>
        <taxon>Vibrio</taxon>
    </lineage>
</organism>
<comment type="caution">
    <text evidence="1">The sequence shown here is derived from an EMBL/GenBank/DDBJ whole genome shotgun (WGS) entry which is preliminary data.</text>
</comment>
<name>A0A1E5BIT3_9VIBR</name>
<accession>A0A1E5BIT3</accession>
<evidence type="ECO:0000313" key="2">
    <source>
        <dbReference type="Proteomes" id="UP000094741"/>
    </source>
</evidence>